<dbReference type="Proteomes" id="UP000008204">
    <property type="component" value="Chromosome"/>
</dbReference>
<keyword evidence="3" id="KW-1185">Reference proteome</keyword>
<dbReference type="Pfam" id="PF05685">
    <property type="entry name" value="Uma2"/>
    <property type="match status" value="1"/>
</dbReference>
<name>B7K2Z0_RIPO1</name>
<dbReference type="OrthoDB" id="509866at2"/>
<sequence length="190" mass="21961">MLTVTRKQFTLEEYHRLDELGFFGSGERVELIRGDIIKIATKRTLHSVCNSLLLQELFILLKGKANVRGQEPMIIPPNSEPEPGVVIAYKKADNYLSSHPQPQDILLVIEISESTLKFDQDVKLSLYAEAEITNFWIFNLLDNQLETYQQPYQELNGNYNYRSKQIYLPNEVISIPGFSDIKIELKDFFC</sequence>
<reference evidence="3" key="1">
    <citation type="journal article" date="2011" name="MBio">
        <title>Novel metabolic attributes of the genus Cyanothece, comprising a group of unicellular nitrogen-fixing Cyanobacteria.</title>
        <authorList>
            <person name="Bandyopadhyay A."/>
            <person name="Elvitigala T."/>
            <person name="Welsh E."/>
            <person name="Stockel J."/>
            <person name="Liberton M."/>
            <person name="Min H."/>
            <person name="Sherman L.A."/>
            <person name="Pakrasi H.B."/>
        </authorList>
    </citation>
    <scope>NUCLEOTIDE SEQUENCE [LARGE SCALE GENOMIC DNA]</scope>
    <source>
        <strain evidence="3">PCC 8801</strain>
    </source>
</reference>
<dbReference type="InterPro" id="IPR012296">
    <property type="entry name" value="Nuclease_put_TT1808"/>
</dbReference>
<evidence type="ECO:0000313" key="3">
    <source>
        <dbReference type="Proteomes" id="UP000008204"/>
    </source>
</evidence>
<accession>B7K2Z0</accession>
<dbReference type="Gene3D" id="3.90.1570.10">
    <property type="entry name" value="tt1808, chain A"/>
    <property type="match status" value="1"/>
</dbReference>
<dbReference type="RefSeq" id="WP_012596949.1">
    <property type="nucleotide sequence ID" value="NC_011726.1"/>
</dbReference>
<dbReference type="HOGENOM" id="CLU_076312_2_0_3"/>
<evidence type="ECO:0000313" key="2">
    <source>
        <dbReference type="EMBL" id="ACK67691.1"/>
    </source>
</evidence>
<proteinExistence type="predicted"/>
<gene>
    <name evidence="2" type="ordered locus">PCC8801_3738</name>
</gene>
<dbReference type="InterPro" id="IPR008538">
    <property type="entry name" value="Uma2"/>
</dbReference>
<dbReference type="EMBL" id="CP001287">
    <property type="protein sequence ID" value="ACK67691.1"/>
    <property type="molecule type" value="Genomic_DNA"/>
</dbReference>
<dbReference type="STRING" id="41431.PCC8801_3738"/>
<dbReference type="PANTHER" id="PTHR35400">
    <property type="entry name" value="SLR1083 PROTEIN"/>
    <property type="match status" value="1"/>
</dbReference>
<dbReference type="KEGG" id="cyp:PCC8801_3738"/>
<protein>
    <recommendedName>
        <fullName evidence="1">Putative restriction endonuclease domain-containing protein</fullName>
    </recommendedName>
</protein>
<dbReference type="AlphaFoldDB" id="B7K2Z0"/>
<dbReference type="CDD" id="cd06260">
    <property type="entry name" value="DUF820-like"/>
    <property type="match status" value="1"/>
</dbReference>
<dbReference type="eggNOG" id="COG4636">
    <property type="taxonomic scope" value="Bacteria"/>
</dbReference>
<organism evidence="2 3">
    <name type="scientific">Rippkaea orientalis (strain PCC 8801 / RF-1)</name>
    <name type="common">Cyanothece sp. (strain PCC 8801)</name>
    <dbReference type="NCBI Taxonomy" id="41431"/>
    <lineage>
        <taxon>Bacteria</taxon>
        <taxon>Bacillati</taxon>
        <taxon>Cyanobacteriota</taxon>
        <taxon>Cyanophyceae</taxon>
        <taxon>Oscillatoriophycideae</taxon>
        <taxon>Chroococcales</taxon>
        <taxon>Aphanothecaceae</taxon>
        <taxon>Rippkaea</taxon>
        <taxon>Rippkaea orientalis</taxon>
    </lineage>
</organism>
<dbReference type="PANTHER" id="PTHR35400:SF1">
    <property type="entry name" value="SLR1083 PROTEIN"/>
    <property type="match status" value="1"/>
</dbReference>
<dbReference type="SUPFAM" id="SSF52980">
    <property type="entry name" value="Restriction endonuclease-like"/>
    <property type="match status" value="1"/>
</dbReference>
<dbReference type="InterPro" id="IPR011335">
    <property type="entry name" value="Restrct_endonuc-II-like"/>
</dbReference>
<evidence type="ECO:0000259" key="1">
    <source>
        <dbReference type="Pfam" id="PF05685"/>
    </source>
</evidence>
<feature type="domain" description="Putative restriction endonuclease" evidence="1">
    <location>
        <begin position="11"/>
        <end position="182"/>
    </location>
</feature>